<gene>
    <name evidence="1" type="ORF">NDU88_001347</name>
</gene>
<evidence type="ECO:0000313" key="1">
    <source>
        <dbReference type="EMBL" id="KAJ1081164.1"/>
    </source>
</evidence>
<name>A0AAV7KSF5_PLEWA</name>
<proteinExistence type="predicted"/>
<dbReference type="Proteomes" id="UP001066276">
    <property type="component" value="Chromosome 12"/>
</dbReference>
<sequence length="78" mass="8410">MPVGGLSAPHCFPVACFRANGVADDAGSRAVSKADCHDRAPRSGSFIIVFLSRERSGLPRLRQLSRASQPVECERPPF</sequence>
<accession>A0AAV7KSF5</accession>
<organism evidence="1 2">
    <name type="scientific">Pleurodeles waltl</name>
    <name type="common">Iberian ribbed newt</name>
    <dbReference type="NCBI Taxonomy" id="8319"/>
    <lineage>
        <taxon>Eukaryota</taxon>
        <taxon>Metazoa</taxon>
        <taxon>Chordata</taxon>
        <taxon>Craniata</taxon>
        <taxon>Vertebrata</taxon>
        <taxon>Euteleostomi</taxon>
        <taxon>Amphibia</taxon>
        <taxon>Batrachia</taxon>
        <taxon>Caudata</taxon>
        <taxon>Salamandroidea</taxon>
        <taxon>Salamandridae</taxon>
        <taxon>Pleurodelinae</taxon>
        <taxon>Pleurodeles</taxon>
    </lineage>
</organism>
<evidence type="ECO:0000313" key="2">
    <source>
        <dbReference type="Proteomes" id="UP001066276"/>
    </source>
</evidence>
<comment type="caution">
    <text evidence="1">The sequence shown here is derived from an EMBL/GenBank/DDBJ whole genome shotgun (WGS) entry which is preliminary data.</text>
</comment>
<dbReference type="EMBL" id="JANPWB010000016">
    <property type="protein sequence ID" value="KAJ1081164.1"/>
    <property type="molecule type" value="Genomic_DNA"/>
</dbReference>
<protein>
    <submittedName>
        <fullName evidence="1">Uncharacterized protein</fullName>
    </submittedName>
</protein>
<keyword evidence="2" id="KW-1185">Reference proteome</keyword>
<reference evidence="1" key="1">
    <citation type="journal article" date="2022" name="bioRxiv">
        <title>Sequencing and chromosome-scale assembly of the giantPleurodeles waltlgenome.</title>
        <authorList>
            <person name="Brown T."/>
            <person name="Elewa A."/>
            <person name="Iarovenko S."/>
            <person name="Subramanian E."/>
            <person name="Araus A.J."/>
            <person name="Petzold A."/>
            <person name="Susuki M."/>
            <person name="Suzuki K.-i.T."/>
            <person name="Hayashi T."/>
            <person name="Toyoda A."/>
            <person name="Oliveira C."/>
            <person name="Osipova E."/>
            <person name="Leigh N.D."/>
            <person name="Simon A."/>
            <person name="Yun M.H."/>
        </authorList>
    </citation>
    <scope>NUCLEOTIDE SEQUENCE</scope>
    <source>
        <strain evidence="1">20211129_DDA</strain>
        <tissue evidence="1">Liver</tissue>
    </source>
</reference>
<dbReference type="AlphaFoldDB" id="A0AAV7KSF5"/>